<name>A0A1W0X1N5_HYPEX</name>
<feature type="chain" id="PRO_5012529023" evidence="1">
    <location>
        <begin position="25"/>
        <end position="73"/>
    </location>
</feature>
<dbReference type="Proteomes" id="UP000192578">
    <property type="component" value="Unassembled WGS sequence"/>
</dbReference>
<comment type="caution">
    <text evidence="2">The sequence shown here is derived from an EMBL/GenBank/DDBJ whole genome shotgun (WGS) entry which is preliminary data.</text>
</comment>
<dbReference type="AlphaFoldDB" id="A0A1W0X1N5"/>
<gene>
    <name evidence="2" type="ORF">BV898_04577</name>
</gene>
<sequence length="73" mass="8082">MGPKYVFWVCLLCLFCWALDLAVAQRDETMVEGAKGAAVVKAAIAKLKRSGAFGEDRDFLRRIAWTNSKDGTD</sequence>
<evidence type="ECO:0000256" key="1">
    <source>
        <dbReference type="SAM" id="SignalP"/>
    </source>
</evidence>
<protein>
    <submittedName>
        <fullName evidence="2">Uncharacterized protein</fullName>
    </submittedName>
</protein>
<organism evidence="2 3">
    <name type="scientific">Hypsibius exemplaris</name>
    <name type="common">Freshwater tardigrade</name>
    <dbReference type="NCBI Taxonomy" id="2072580"/>
    <lineage>
        <taxon>Eukaryota</taxon>
        <taxon>Metazoa</taxon>
        <taxon>Ecdysozoa</taxon>
        <taxon>Tardigrada</taxon>
        <taxon>Eutardigrada</taxon>
        <taxon>Parachela</taxon>
        <taxon>Hypsibioidea</taxon>
        <taxon>Hypsibiidae</taxon>
        <taxon>Hypsibius</taxon>
    </lineage>
</organism>
<reference evidence="3" key="1">
    <citation type="submission" date="2017-01" db="EMBL/GenBank/DDBJ databases">
        <title>Comparative genomics of anhydrobiosis in the tardigrade Hypsibius dujardini.</title>
        <authorList>
            <person name="Yoshida Y."/>
            <person name="Koutsovoulos G."/>
            <person name="Laetsch D."/>
            <person name="Stevens L."/>
            <person name="Kumar S."/>
            <person name="Horikawa D."/>
            <person name="Ishino K."/>
            <person name="Komine S."/>
            <person name="Tomita M."/>
            <person name="Blaxter M."/>
            <person name="Arakawa K."/>
        </authorList>
    </citation>
    <scope>NUCLEOTIDE SEQUENCE [LARGE SCALE GENOMIC DNA]</scope>
    <source>
        <strain evidence="3">Z151</strain>
    </source>
</reference>
<proteinExistence type="predicted"/>
<evidence type="ECO:0000313" key="3">
    <source>
        <dbReference type="Proteomes" id="UP000192578"/>
    </source>
</evidence>
<evidence type="ECO:0000313" key="2">
    <source>
        <dbReference type="EMBL" id="OQV21368.1"/>
    </source>
</evidence>
<accession>A0A1W0X1N5</accession>
<keyword evidence="3" id="KW-1185">Reference proteome</keyword>
<dbReference type="EMBL" id="MTYJ01000023">
    <property type="protein sequence ID" value="OQV21368.1"/>
    <property type="molecule type" value="Genomic_DNA"/>
</dbReference>
<keyword evidence="1" id="KW-0732">Signal</keyword>
<feature type="signal peptide" evidence="1">
    <location>
        <begin position="1"/>
        <end position="24"/>
    </location>
</feature>